<dbReference type="AlphaFoldDB" id="A0A939G094"/>
<dbReference type="RefSeq" id="WP_207333964.1">
    <property type="nucleotide sequence ID" value="NZ_JAFMYU010000002.1"/>
</dbReference>
<sequence length="240" mass="27535">MAEIRLNSLSSDWLTQSRIDAEYKQYVVLAYLQGVNQRFADNRLCPDLPDLQRHYEATLRFRAGKGTLMAAFPKRVAGIGGPPPQITYAPEHTDDPLLTEVDEIVDFALPRFQTTLTDGRQRWAELARTLTLEPVGLMPLHPEEGYLLVHYSTTADLSVYQYRLTLYDQAAPGGRLVHWQFRERLRRGLGTTFERLKLDLIRRYDLPNPAAFRLESRRVISEEETLLPIAQELLNQAVKA</sequence>
<dbReference type="EMBL" id="JAFMYU010000002">
    <property type="protein sequence ID" value="MBO0929997.1"/>
    <property type="molecule type" value="Genomic_DNA"/>
</dbReference>
<reference evidence="1 2" key="1">
    <citation type="submission" date="2021-03" db="EMBL/GenBank/DDBJ databases">
        <title>Fibrella sp. HMF5036 genome sequencing and assembly.</title>
        <authorList>
            <person name="Kang H."/>
            <person name="Kim H."/>
            <person name="Bae S."/>
            <person name="Joh K."/>
        </authorList>
    </citation>
    <scope>NUCLEOTIDE SEQUENCE [LARGE SCALE GENOMIC DNA]</scope>
    <source>
        <strain evidence="1 2">HMF5036</strain>
    </source>
</reference>
<dbReference type="Proteomes" id="UP000664795">
    <property type="component" value="Unassembled WGS sequence"/>
</dbReference>
<gene>
    <name evidence="1" type="ORF">J2I48_03280</name>
</gene>
<name>A0A939G094_9BACT</name>
<proteinExistence type="predicted"/>
<evidence type="ECO:0000313" key="2">
    <source>
        <dbReference type="Proteomes" id="UP000664795"/>
    </source>
</evidence>
<protein>
    <submittedName>
        <fullName evidence="1">Uncharacterized protein</fullName>
    </submittedName>
</protein>
<keyword evidence="2" id="KW-1185">Reference proteome</keyword>
<comment type="caution">
    <text evidence="1">The sequence shown here is derived from an EMBL/GenBank/DDBJ whole genome shotgun (WGS) entry which is preliminary data.</text>
</comment>
<evidence type="ECO:0000313" key="1">
    <source>
        <dbReference type="EMBL" id="MBO0929997.1"/>
    </source>
</evidence>
<accession>A0A939G094</accession>
<organism evidence="1 2">
    <name type="scientific">Fibrella aquatilis</name>
    <dbReference type="NCBI Taxonomy" id="2817059"/>
    <lineage>
        <taxon>Bacteria</taxon>
        <taxon>Pseudomonadati</taxon>
        <taxon>Bacteroidota</taxon>
        <taxon>Cytophagia</taxon>
        <taxon>Cytophagales</taxon>
        <taxon>Spirosomataceae</taxon>
        <taxon>Fibrella</taxon>
    </lineage>
</organism>